<dbReference type="AlphaFoldDB" id="A0A6N7PL36"/>
<dbReference type="GO" id="GO:0006355">
    <property type="term" value="P:regulation of DNA-templated transcription"/>
    <property type="evidence" value="ECO:0007669"/>
    <property type="project" value="InterPro"/>
</dbReference>
<keyword evidence="3" id="KW-0805">Transcription regulation</keyword>
<dbReference type="InterPro" id="IPR058031">
    <property type="entry name" value="AAA_lid_NorR"/>
</dbReference>
<dbReference type="InterPro" id="IPR000253">
    <property type="entry name" value="FHA_dom"/>
</dbReference>
<dbReference type="PANTHER" id="PTHR32071">
    <property type="entry name" value="TRANSCRIPTIONAL REGULATORY PROTEIN"/>
    <property type="match status" value="1"/>
</dbReference>
<dbReference type="GO" id="GO:0003677">
    <property type="term" value="F:DNA binding"/>
    <property type="evidence" value="ECO:0007669"/>
    <property type="project" value="UniProtKB-KW"/>
</dbReference>
<dbReference type="Gene3D" id="1.10.8.60">
    <property type="match status" value="1"/>
</dbReference>
<dbReference type="EMBL" id="WJIE01000001">
    <property type="protein sequence ID" value="MRG90844.1"/>
    <property type="molecule type" value="Genomic_DNA"/>
</dbReference>
<evidence type="ECO:0000256" key="5">
    <source>
        <dbReference type="ARBA" id="ARBA00023163"/>
    </source>
</evidence>
<dbReference type="Proteomes" id="UP000440224">
    <property type="component" value="Unassembled WGS sequence"/>
</dbReference>
<dbReference type="InterPro" id="IPR025944">
    <property type="entry name" value="Sigma_54_int_dom_CS"/>
</dbReference>
<keyword evidence="5" id="KW-0804">Transcription</keyword>
<feature type="domain" description="FHA" evidence="7">
    <location>
        <begin position="77"/>
        <end position="126"/>
    </location>
</feature>
<reference evidence="9 10" key="1">
    <citation type="submission" date="2019-10" db="EMBL/GenBank/DDBJ databases">
        <title>A soil myxobacterium in the family Polyangiaceae.</title>
        <authorList>
            <person name="Li Y."/>
            <person name="Wang J."/>
        </authorList>
    </citation>
    <scope>NUCLEOTIDE SEQUENCE [LARGE SCALE GENOMIC DNA]</scope>
    <source>
        <strain evidence="9 10">DSM 14734</strain>
    </source>
</reference>
<dbReference type="GO" id="GO:0005524">
    <property type="term" value="F:ATP binding"/>
    <property type="evidence" value="ECO:0007669"/>
    <property type="project" value="UniProtKB-KW"/>
</dbReference>
<keyword evidence="4" id="KW-0238">DNA-binding</keyword>
<protein>
    <submittedName>
        <fullName evidence="9">FHA domain-containing protein</fullName>
    </submittedName>
</protein>
<dbReference type="CDD" id="cd00060">
    <property type="entry name" value="FHA"/>
    <property type="match status" value="1"/>
</dbReference>
<dbReference type="FunFam" id="3.40.50.300:FF:000006">
    <property type="entry name" value="DNA-binding transcriptional regulator NtrC"/>
    <property type="match status" value="1"/>
</dbReference>
<dbReference type="Pfam" id="PF00158">
    <property type="entry name" value="Sigma54_activat"/>
    <property type="match status" value="1"/>
</dbReference>
<dbReference type="PROSITE" id="PS00688">
    <property type="entry name" value="SIGMA54_INTERACT_3"/>
    <property type="match status" value="1"/>
</dbReference>
<evidence type="ECO:0000259" key="8">
    <source>
        <dbReference type="PROSITE" id="PS50045"/>
    </source>
</evidence>
<dbReference type="SMART" id="SM00240">
    <property type="entry name" value="FHA"/>
    <property type="match status" value="1"/>
</dbReference>
<dbReference type="PANTHER" id="PTHR32071:SF117">
    <property type="entry name" value="PTS-DEPENDENT DIHYDROXYACETONE KINASE OPERON REGULATORY PROTEIN-RELATED"/>
    <property type="match status" value="1"/>
</dbReference>
<feature type="domain" description="Sigma-54 factor interaction" evidence="8">
    <location>
        <begin position="164"/>
        <end position="389"/>
    </location>
</feature>
<keyword evidence="10" id="KW-1185">Reference proteome</keyword>
<dbReference type="InterPro" id="IPR008984">
    <property type="entry name" value="SMAD_FHA_dom_sf"/>
</dbReference>
<organism evidence="9 10">
    <name type="scientific">Polyangium spumosum</name>
    <dbReference type="NCBI Taxonomy" id="889282"/>
    <lineage>
        <taxon>Bacteria</taxon>
        <taxon>Pseudomonadati</taxon>
        <taxon>Myxococcota</taxon>
        <taxon>Polyangia</taxon>
        <taxon>Polyangiales</taxon>
        <taxon>Polyangiaceae</taxon>
        <taxon>Polyangium</taxon>
    </lineage>
</organism>
<dbReference type="InterPro" id="IPR002078">
    <property type="entry name" value="Sigma_54_int"/>
</dbReference>
<feature type="region of interest" description="Disordered" evidence="6">
    <location>
        <begin position="426"/>
        <end position="467"/>
    </location>
</feature>
<feature type="compositionally biased region" description="Basic and acidic residues" evidence="6">
    <location>
        <begin position="433"/>
        <end position="448"/>
    </location>
</feature>
<accession>A0A6N7PL36</accession>
<evidence type="ECO:0000256" key="4">
    <source>
        <dbReference type="ARBA" id="ARBA00023125"/>
    </source>
</evidence>
<feature type="compositionally biased region" description="Polar residues" evidence="6">
    <location>
        <begin position="457"/>
        <end position="467"/>
    </location>
</feature>
<dbReference type="InterPro" id="IPR025662">
    <property type="entry name" value="Sigma_54_int_dom_ATP-bd_1"/>
</dbReference>
<dbReference type="SMART" id="SM00382">
    <property type="entry name" value="AAA"/>
    <property type="match status" value="1"/>
</dbReference>
<dbReference type="Gene3D" id="3.40.50.300">
    <property type="entry name" value="P-loop containing nucleotide triphosphate hydrolases"/>
    <property type="match status" value="1"/>
</dbReference>
<dbReference type="PROSITE" id="PS50045">
    <property type="entry name" value="SIGMA54_INTERACT_4"/>
    <property type="match status" value="1"/>
</dbReference>
<evidence type="ECO:0000259" key="7">
    <source>
        <dbReference type="PROSITE" id="PS50006"/>
    </source>
</evidence>
<dbReference type="CDD" id="cd00009">
    <property type="entry name" value="AAA"/>
    <property type="match status" value="1"/>
</dbReference>
<evidence type="ECO:0000256" key="3">
    <source>
        <dbReference type="ARBA" id="ARBA00023015"/>
    </source>
</evidence>
<evidence type="ECO:0000256" key="1">
    <source>
        <dbReference type="ARBA" id="ARBA00022741"/>
    </source>
</evidence>
<evidence type="ECO:0000313" key="9">
    <source>
        <dbReference type="EMBL" id="MRG90844.1"/>
    </source>
</evidence>
<dbReference type="PROSITE" id="PS00675">
    <property type="entry name" value="SIGMA54_INTERACT_1"/>
    <property type="match status" value="1"/>
</dbReference>
<gene>
    <name evidence="9" type="ORF">GF068_02745</name>
</gene>
<keyword evidence="2" id="KW-0067">ATP-binding</keyword>
<dbReference type="PROSITE" id="PS50006">
    <property type="entry name" value="FHA_DOMAIN"/>
    <property type="match status" value="1"/>
</dbReference>
<name>A0A6N7PL36_9BACT</name>
<comment type="caution">
    <text evidence="9">The sequence shown here is derived from an EMBL/GenBank/DDBJ whole genome shotgun (WGS) entry which is preliminary data.</text>
</comment>
<dbReference type="Pfam" id="PF00498">
    <property type="entry name" value="FHA"/>
    <property type="match status" value="1"/>
</dbReference>
<dbReference type="InterPro" id="IPR025943">
    <property type="entry name" value="Sigma_54_int_dom_ATP-bd_2"/>
</dbReference>
<evidence type="ECO:0000313" key="10">
    <source>
        <dbReference type="Proteomes" id="UP000440224"/>
    </source>
</evidence>
<dbReference type="InterPro" id="IPR003593">
    <property type="entry name" value="AAA+_ATPase"/>
</dbReference>
<proteinExistence type="predicted"/>
<dbReference type="PROSITE" id="PS00676">
    <property type="entry name" value="SIGMA54_INTERACT_2"/>
    <property type="match status" value="1"/>
</dbReference>
<dbReference type="SUPFAM" id="SSF52540">
    <property type="entry name" value="P-loop containing nucleoside triphosphate hydrolases"/>
    <property type="match status" value="1"/>
</dbReference>
<evidence type="ECO:0000256" key="6">
    <source>
        <dbReference type="SAM" id="MobiDB-lite"/>
    </source>
</evidence>
<dbReference type="Gene3D" id="2.60.200.20">
    <property type="match status" value="1"/>
</dbReference>
<keyword evidence="1" id="KW-0547">Nucleotide-binding</keyword>
<dbReference type="InterPro" id="IPR027417">
    <property type="entry name" value="P-loop_NTPase"/>
</dbReference>
<evidence type="ECO:0000256" key="2">
    <source>
        <dbReference type="ARBA" id="ARBA00022840"/>
    </source>
</evidence>
<dbReference type="Pfam" id="PF25601">
    <property type="entry name" value="AAA_lid_14"/>
    <property type="match status" value="1"/>
</dbReference>
<sequence length="467" mass="50347">MRCAAPRCARRPRSPRRVDLFSQLRARRVDGVFVSNEHTRDATVEIGGGDAALGAAWICVDDGGDERVARLGPGEEIVLGSGEGAHVRLVDRTVSAQHAALVHRGSVIEARDLGSRNGMRVAGTRVARAFLSTGSTLELGRAVVRVEGRAIEAAPRIDAPLPHLVGRSAPMRRLGGAVRRLAPLKLPVMIRGESGTGKDLVARALHDESPRKGRPFVALNAATISRELAESELFGHQRGAFTGALRDRRGAFREAHTGTLFLDEIAALPLDVQAKLLRVVEEGLVRPLGAETSTAVDVRLVVATCEPLEQMVAARRFRADLYERLAVCFVRVPPLRERTEDIAALCAHLFVTSELGPRALSPGAIAALRGEKWPGNVRELRNVIVQAAVRAPGVIEAEHVTSVLAERGGRRVRLRPDDARKIFEEAGGNTSEAARRAEVPRSTMRDLLRAAGVRASARQNVPTTPSP</sequence>
<dbReference type="SUPFAM" id="SSF49879">
    <property type="entry name" value="SMAD/FHA domain"/>
    <property type="match status" value="1"/>
</dbReference>